<keyword evidence="5" id="KW-0808">Transferase</keyword>
<feature type="transmembrane region" description="Helical" evidence="10">
    <location>
        <begin position="287"/>
        <end position="306"/>
    </location>
</feature>
<comment type="subcellular location">
    <subcellularLocation>
        <location evidence="1">Endoplasmic reticulum membrane</location>
        <topology evidence="1">Multi-pass membrane protein</topology>
    </subcellularLocation>
</comment>
<evidence type="ECO:0000313" key="12">
    <source>
        <dbReference type="EMBL" id="CAB4340060.1"/>
    </source>
</evidence>
<evidence type="ECO:0000256" key="5">
    <source>
        <dbReference type="ARBA" id="ARBA00022679"/>
    </source>
</evidence>
<keyword evidence="8 10" id="KW-1133">Transmembrane helix</keyword>
<feature type="domain" description="Glycosyltransferase RgtA/B/C/D-like" evidence="11">
    <location>
        <begin position="70"/>
        <end position="218"/>
    </location>
</feature>
<evidence type="ECO:0000256" key="6">
    <source>
        <dbReference type="ARBA" id="ARBA00022692"/>
    </source>
</evidence>
<feature type="transmembrane region" description="Helical" evidence="10">
    <location>
        <begin position="87"/>
        <end position="109"/>
    </location>
</feature>
<gene>
    <name evidence="12" type="ORF">UFOPK3775_00842</name>
</gene>
<evidence type="ECO:0000256" key="9">
    <source>
        <dbReference type="ARBA" id="ARBA00023136"/>
    </source>
</evidence>
<keyword evidence="4" id="KW-0328">Glycosyltransferase</keyword>
<evidence type="ECO:0000256" key="7">
    <source>
        <dbReference type="ARBA" id="ARBA00022824"/>
    </source>
</evidence>
<dbReference type="GO" id="GO:0005789">
    <property type="term" value="C:endoplasmic reticulum membrane"/>
    <property type="evidence" value="ECO:0007669"/>
    <property type="project" value="UniProtKB-SubCell"/>
</dbReference>
<dbReference type="GO" id="GO:0004376">
    <property type="term" value="F:GPI mannosyltransferase activity"/>
    <property type="evidence" value="ECO:0007669"/>
    <property type="project" value="InterPro"/>
</dbReference>
<dbReference type="InterPro" id="IPR007315">
    <property type="entry name" value="PIG-V/Gpi18"/>
</dbReference>
<sequence length="360" mass="39319">MKAKVLAAFIAIKAIALLTLAITADSKGSSLTKIFSRWDAQWYRRIAQDGYGYTVTTSDGRTLSDYAFFPLYPYIERWVHEVTSLSYINSGVVISALSSIVAALGIFLVVERTIGSKVAFYTVIIWAALPIAAVQTLAYSESLFTALAAWALYFTLKRQWILAGALALLSGLTRPTAIAIVVAVMAGALIELQKRRGDKSALVALLIAPLGMIGYIYWVGTQLDGWSSYFIVTDGWGNGFDGGQAFVAWITDFFKDGQPIVGLLILLAISTLIVLLWSLWRKSLPTPLFLYTVILVSLSLTTSGYFGSKPRYLLPAFPLLIPIAIHLNKGRRGNQKFVLAGIVLISFIYGAIWLTGNGPL</sequence>
<proteinExistence type="predicted"/>
<feature type="transmembrane region" description="Helical" evidence="10">
    <location>
        <begin position="202"/>
        <end position="220"/>
    </location>
</feature>
<feature type="transmembrane region" description="Helical" evidence="10">
    <location>
        <begin position="312"/>
        <end position="328"/>
    </location>
</feature>
<keyword evidence="3" id="KW-0337">GPI-anchor biosynthesis</keyword>
<feature type="transmembrane region" description="Helical" evidence="10">
    <location>
        <begin position="118"/>
        <end position="140"/>
    </location>
</feature>
<evidence type="ECO:0000259" key="11">
    <source>
        <dbReference type="Pfam" id="PF13231"/>
    </source>
</evidence>
<dbReference type="GO" id="GO:0006506">
    <property type="term" value="P:GPI anchor biosynthetic process"/>
    <property type="evidence" value="ECO:0007669"/>
    <property type="project" value="UniProtKB-UniPathway"/>
</dbReference>
<feature type="transmembrane region" description="Helical" evidence="10">
    <location>
        <begin position="260"/>
        <end position="280"/>
    </location>
</feature>
<dbReference type="InterPro" id="IPR038731">
    <property type="entry name" value="RgtA/B/C-like"/>
</dbReference>
<dbReference type="PANTHER" id="PTHR12468">
    <property type="entry name" value="GPI MANNOSYLTRANSFERASE 2"/>
    <property type="match status" value="1"/>
</dbReference>
<keyword evidence="9 10" id="KW-0472">Membrane</keyword>
<keyword evidence="6 10" id="KW-0812">Transmembrane</keyword>
<dbReference type="Pfam" id="PF13231">
    <property type="entry name" value="PMT_2"/>
    <property type="match status" value="1"/>
</dbReference>
<comment type="pathway">
    <text evidence="2">Glycolipid biosynthesis; glycosylphosphatidylinositol-anchor biosynthesis.</text>
</comment>
<keyword evidence="7" id="KW-0256">Endoplasmic reticulum</keyword>
<dbReference type="EMBL" id="CAESAK010000107">
    <property type="protein sequence ID" value="CAB4340060.1"/>
    <property type="molecule type" value="Genomic_DNA"/>
</dbReference>
<evidence type="ECO:0000256" key="8">
    <source>
        <dbReference type="ARBA" id="ARBA00022989"/>
    </source>
</evidence>
<evidence type="ECO:0000256" key="4">
    <source>
        <dbReference type="ARBA" id="ARBA00022676"/>
    </source>
</evidence>
<evidence type="ECO:0000256" key="2">
    <source>
        <dbReference type="ARBA" id="ARBA00004687"/>
    </source>
</evidence>
<feature type="transmembrane region" description="Helical" evidence="10">
    <location>
        <begin position="337"/>
        <end position="356"/>
    </location>
</feature>
<evidence type="ECO:0000256" key="1">
    <source>
        <dbReference type="ARBA" id="ARBA00004477"/>
    </source>
</evidence>
<dbReference type="UniPathway" id="UPA00196"/>
<name>A0A6J5ZHY8_9ZZZZ</name>
<feature type="transmembrane region" description="Helical" evidence="10">
    <location>
        <begin position="160"/>
        <end position="190"/>
    </location>
</feature>
<dbReference type="GO" id="GO:0000009">
    <property type="term" value="F:alpha-1,6-mannosyltransferase activity"/>
    <property type="evidence" value="ECO:0007669"/>
    <property type="project" value="InterPro"/>
</dbReference>
<evidence type="ECO:0000256" key="10">
    <source>
        <dbReference type="SAM" id="Phobius"/>
    </source>
</evidence>
<organism evidence="12">
    <name type="scientific">freshwater metagenome</name>
    <dbReference type="NCBI Taxonomy" id="449393"/>
    <lineage>
        <taxon>unclassified sequences</taxon>
        <taxon>metagenomes</taxon>
        <taxon>ecological metagenomes</taxon>
    </lineage>
</organism>
<accession>A0A6J5ZHY8</accession>
<protein>
    <submittedName>
        <fullName evidence="12">Unannotated protein</fullName>
    </submittedName>
</protein>
<reference evidence="12" key="1">
    <citation type="submission" date="2020-05" db="EMBL/GenBank/DDBJ databases">
        <authorList>
            <person name="Chiriac C."/>
            <person name="Salcher M."/>
            <person name="Ghai R."/>
            <person name="Kavagutti S V."/>
        </authorList>
    </citation>
    <scope>NUCLEOTIDE SEQUENCE</scope>
</reference>
<dbReference type="PANTHER" id="PTHR12468:SF2">
    <property type="entry name" value="GPI MANNOSYLTRANSFERASE 2"/>
    <property type="match status" value="1"/>
</dbReference>
<dbReference type="AlphaFoldDB" id="A0A6J5ZHY8"/>
<evidence type="ECO:0000256" key="3">
    <source>
        <dbReference type="ARBA" id="ARBA00022502"/>
    </source>
</evidence>